<name>A0ABR3YHW2_9PEZI</name>
<dbReference type="InterPro" id="IPR000490">
    <property type="entry name" value="Glyco_hydro_17"/>
</dbReference>
<dbReference type="SUPFAM" id="SSF51445">
    <property type="entry name" value="(Trans)glycosidases"/>
    <property type="match status" value="1"/>
</dbReference>
<dbReference type="Pfam" id="PF00332">
    <property type="entry name" value="Glyco_hydro_17"/>
    <property type="match status" value="1"/>
</dbReference>
<comment type="caution">
    <text evidence="9">The sequence shown here is derived from an EMBL/GenBank/DDBJ whole genome shotgun (WGS) entry which is preliminary data.</text>
</comment>
<organism evidence="9 10">
    <name type="scientific">Sporothrix stenoceras</name>
    <dbReference type="NCBI Taxonomy" id="5173"/>
    <lineage>
        <taxon>Eukaryota</taxon>
        <taxon>Fungi</taxon>
        <taxon>Dikarya</taxon>
        <taxon>Ascomycota</taxon>
        <taxon>Pezizomycotina</taxon>
        <taxon>Sordariomycetes</taxon>
        <taxon>Sordariomycetidae</taxon>
        <taxon>Ophiostomatales</taxon>
        <taxon>Ophiostomataceae</taxon>
        <taxon>Sporothrix</taxon>
    </lineage>
</organism>
<evidence type="ECO:0000256" key="5">
    <source>
        <dbReference type="ARBA" id="ARBA00022729"/>
    </source>
</evidence>
<dbReference type="PANTHER" id="PTHR16631:SF16">
    <property type="entry name" value="GPI-ANCHORED CELL WALL BETA-1,3-ENDOGLUCANASE EGLC"/>
    <property type="match status" value="1"/>
</dbReference>
<reference evidence="9 10" key="1">
    <citation type="journal article" date="2024" name="IMA Fungus">
        <title>IMA Genome - F19 : A genome assembly and annotation guide to empower mycologists, including annotated draft genome sequences of Ceratocystis pirilliformis, Diaporthe australafricana, Fusarium ophioides, Paecilomyces lecythidis, and Sporothrix stenoceras.</title>
        <authorList>
            <person name="Aylward J."/>
            <person name="Wilson A.M."/>
            <person name="Visagie C.M."/>
            <person name="Spraker J."/>
            <person name="Barnes I."/>
            <person name="Buitendag C."/>
            <person name="Ceriani C."/>
            <person name="Del Mar Angel L."/>
            <person name="du Plessis D."/>
            <person name="Fuchs T."/>
            <person name="Gasser K."/>
            <person name="Kramer D."/>
            <person name="Li W."/>
            <person name="Munsamy K."/>
            <person name="Piso A."/>
            <person name="Price J.L."/>
            <person name="Sonnekus B."/>
            <person name="Thomas C."/>
            <person name="van der Nest A."/>
            <person name="van Dijk A."/>
            <person name="van Heerden A."/>
            <person name="van Vuuren N."/>
            <person name="Yilmaz N."/>
            <person name="Duong T.A."/>
            <person name="van der Merwe N.A."/>
            <person name="Wingfield M.J."/>
            <person name="Wingfield B.D."/>
        </authorList>
    </citation>
    <scope>NUCLEOTIDE SEQUENCE [LARGE SCALE GENOMIC DNA]</scope>
    <source>
        <strain evidence="9 10">CMW 5346</strain>
    </source>
</reference>
<evidence type="ECO:0000256" key="2">
    <source>
        <dbReference type="ARBA" id="ARBA00008773"/>
    </source>
</evidence>
<evidence type="ECO:0000256" key="3">
    <source>
        <dbReference type="ARBA" id="ARBA00022512"/>
    </source>
</evidence>
<evidence type="ECO:0000256" key="8">
    <source>
        <dbReference type="SAM" id="MobiDB-lite"/>
    </source>
</evidence>
<evidence type="ECO:0000313" key="9">
    <source>
        <dbReference type="EMBL" id="KAL1887807.1"/>
    </source>
</evidence>
<dbReference type="EMBL" id="JAWCUI010000108">
    <property type="protein sequence ID" value="KAL1887807.1"/>
    <property type="molecule type" value="Genomic_DNA"/>
</dbReference>
<comment type="similarity">
    <text evidence="2 7">Belongs to the glycosyl hydrolase 17 family.</text>
</comment>
<feature type="compositionally biased region" description="Low complexity" evidence="8">
    <location>
        <begin position="360"/>
        <end position="371"/>
    </location>
</feature>
<evidence type="ECO:0000256" key="4">
    <source>
        <dbReference type="ARBA" id="ARBA00022525"/>
    </source>
</evidence>
<protein>
    <recommendedName>
        <fullName evidence="11">Glycoside hydrolase family 17 protein</fullName>
    </recommendedName>
</protein>
<dbReference type="InterPro" id="IPR050732">
    <property type="entry name" value="Beta-glucan_modifiers"/>
</dbReference>
<proteinExistence type="inferred from homology"/>
<keyword evidence="3" id="KW-0134">Cell wall</keyword>
<keyword evidence="5" id="KW-0732">Signal</keyword>
<keyword evidence="6" id="KW-0378">Hydrolase</keyword>
<sequence>MRATGYLAASALASAVSAQNYLGFSTGSTKIDGSVKVQADYEAEFTAAQKLVGAPGIFNAARLYTNIQGGSATDPIEAFAAAIATNTSLLLGIWCSGTTTIEPELTALQAGLTKYGSKLADLVIGISIGSEDLYRNSVTGVENDAGIGANPDVLVGFIDDYKKAFASSALKDVPVGHVDTWNVFPNATNKPVIDAVDWIGLDEYPYYQTGQDNTIENAANLFSAALDAAKAAVGDKPVWITETGWPYTGMTWDKGVPSVANAKTYWDTVGCDMLFNKMPTFWYDLIDDNANNNESFAITDNLSTKARFNLTCPASSTVSSSSGAASATVTGSGSGNGSTKTTGAATTATTGTKTGGSGSTGSASGSGSAASASGTGAVTTNGASSVLNLSIGTLVGVVAFACML</sequence>
<keyword evidence="4" id="KW-0964">Secreted</keyword>
<dbReference type="Proteomes" id="UP001583186">
    <property type="component" value="Unassembled WGS sequence"/>
</dbReference>
<dbReference type="InterPro" id="IPR017853">
    <property type="entry name" value="GH"/>
</dbReference>
<evidence type="ECO:0000256" key="6">
    <source>
        <dbReference type="ARBA" id="ARBA00022801"/>
    </source>
</evidence>
<evidence type="ECO:0000256" key="1">
    <source>
        <dbReference type="ARBA" id="ARBA00004191"/>
    </source>
</evidence>
<accession>A0ABR3YHW2</accession>
<dbReference type="PANTHER" id="PTHR16631">
    <property type="entry name" value="GLUCAN 1,3-BETA-GLUCOSIDASE"/>
    <property type="match status" value="1"/>
</dbReference>
<comment type="subcellular location">
    <subcellularLocation>
        <location evidence="1">Secreted</location>
        <location evidence="1">Cell wall</location>
    </subcellularLocation>
</comment>
<gene>
    <name evidence="9" type="ORF">Sste5346_009982</name>
</gene>
<keyword evidence="10" id="KW-1185">Reference proteome</keyword>
<evidence type="ECO:0000256" key="7">
    <source>
        <dbReference type="RuleBase" id="RU004335"/>
    </source>
</evidence>
<evidence type="ECO:0008006" key="11">
    <source>
        <dbReference type="Google" id="ProtNLM"/>
    </source>
</evidence>
<evidence type="ECO:0000313" key="10">
    <source>
        <dbReference type="Proteomes" id="UP001583186"/>
    </source>
</evidence>
<feature type="region of interest" description="Disordered" evidence="8">
    <location>
        <begin position="315"/>
        <end position="371"/>
    </location>
</feature>
<dbReference type="Gene3D" id="3.20.20.80">
    <property type="entry name" value="Glycosidases"/>
    <property type="match status" value="1"/>
</dbReference>
<feature type="compositionally biased region" description="Low complexity" evidence="8">
    <location>
        <begin position="315"/>
        <end position="352"/>
    </location>
</feature>